<dbReference type="EMBL" id="MU277187">
    <property type="protein sequence ID" value="KAI0068612.1"/>
    <property type="molecule type" value="Genomic_DNA"/>
</dbReference>
<gene>
    <name evidence="1" type="ORF">BV25DRAFT_1791567</name>
</gene>
<organism evidence="1 2">
    <name type="scientific">Artomyces pyxidatus</name>
    <dbReference type="NCBI Taxonomy" id="48021"/>
    <lineage>
        <taxon>Eukaryota</taxon>
        <taxon>Fungi</taxon>
        <taxon>Dikarya</taxon>
        <taxon>Basidiomycota</taxon>
        <taxon>Agaricomycotina</taxon>
        <taxon>Agaricomycetes</taxon>
        <taxon>Russulales</taxon>
        <taxon>Auriscalpiaceae</taxon>
        <taxon>Artomyces</taxon>
    </lineage>
</organism>
<sequence length="488" mass="53869">MSSGPIIDWSRFDWKPAPDDPILLRREVAAGEAIADIWQRFDHGEQTLFFGAVTTFHVPVPAHTVLSCARRAWTAVRFAVPLVAAHTEYDATGSAFITYRPESDAQAIEAWAARTVRLAEGAQDLDELRSELSRVVLPEAGGDQTMIYVLRYSDTRYGFLLHTSHVPFDSAGVKLVMKGLLQNIARGLGGAAEESFRWGAEATNLLPAAHAIGGVCEDAAYHQTVRSILNDFGTIFQKQRGFRLREHASGQGPTRRLSFVFSEEESTVFFRTCKQVGLTVNQLLHAAVTLITYLDNPPPEPASDELYVYFGLVDARRHLSQEHKFYPGYCLGMSPICVPSKVVGEALPRGEKEALYAAAAAVKAEYARQAAYGGFVLAHAAVIDATFMEMGAKQGNLPPPATGPGYSGDGIGESYLDRIYNDAAGVPRIRIDDIFVSLNKTDPGPFFRTYTWNKRLNLSVDFNEHAMTRDVVQGFLDKWVELTRLIFT</sequence>
<keyword evidence="2" id="KW-1185">Reference proteome</keyword>
<dbReference type="Proteomes" id="UP000814140">
    <property type="component" value="Unassembled WGS sequence"/>
</dbReference>
<reference evidence="1" key="2">
    <citation type="journal article" date="2022" name="New Phytol.">
        <title>Evolutionary transition to the ectomycorrhizal habit in the genomes of a hyperdiverse lineage of mushroom-forming fungi.</title>
        <authorList>
            <person name="Looney B."/>
            <person name="Miyauchi S."/>
            <person name="Morin E."/>
            <person name="Drula E."/>
            <person name="Courty P.E."/>
            <person name="Kohler A."/>
            <person name="Kuo A."/>
            <person name="LaButti K."/>
            <person name="Pangilinan J."/>
            <person name="Lipzen A."/>
            <person name="Riley R."/>
            <person name="Andreopoulos W."/>
            <person name="He G."/>
            <person name="Johnson J."/>
            <person name="Nolan M."/>
            <person name="Tritt A."/>
            <person name="Barry K.W."/>
            <person name="Grigoriev I.V."/>
            <person name="Nagy L.G."/>
            <person name="Hibbett D."/>
            <person name="Henrissat B."/>
            <person name="Matheny P.B."/>
            <person name="Labbe J."/>
            <person name="Martin F.M."/>
        </authorList>
    </citation>
    <scope>NUCLEOTIDE SEQUENCE</scope>
    <source>
        <strain evidence="1">HHB10654</strain>
    </source>
</reference>
<evidence type="ECO:0000313" key="1">
    <source>
        <dbReference type="EMBL" id="KAI0068612.1"/>
    </source>
</evidence>
<comment type="caution">
    <text evidence="1">The sequence shown here is derived from an EMBL/GenBank/DDBJ whole genome shotgun (WGS) entry which is preliminary data.</text>
</comment>
<accession>A0ACB8TJK0</accession>
<evidence type="ECO:0000313" key="2">
    <source>
        <dbReference type="Proteomes" id="UP000814140"/>
    </source>
</evidence>
<proteinExistence type="predicted"/>
<protein>
    <submittedName>
        <fullName evidence="1">Uncharacterized protein</fullName>
    </submittedName>
</protein>
<name>A0ACB8TJK0_9AGAM</name>
<reference evidence="1" key="1">
    <citation type="submission" date="2021-03" db="EMBL/GenBank/DDBJ databases">
        <authorList>
            <consortium name="DOE Joint Genome Institute"/>
            <person name="Ahrendt S."/>
            <person name="Looney B.P."/>
            <person name="Miyauchi S."/>
            <person name="Morin E."/>
            <person name="Drula E."/>
            <person name="Courty P.E."/>
            <person name="Chicoki N."/>
            <person name="Fauchery L."/>
            <person name="Kohler A."/>
            <person name="Kuo A."/>
            <person name="Labutti K."/>
            <person name="Pangilinan J."/>
            <person name="Lipzen A."/>
            <person name="Riley R."/>
            <person name="Andreopoulos W."/>
            <person name="He G."/>
            <person name="Johnson J."/>
            <person name="Barry K.W."/>
            <person name="Grigoriev I.V."/>
            <person name="Nagy L."/>
            <person name="Hibbett D."/>
            <person name="Henrissat B."/>
            <person name="Matheny P.B."/>
            <person name="Labbe J."/>
            <person name="Martin F."/>
        </authorList>
    </citation>
    <scope>NUCLEOTIDE SEQUENCE</scope>
    <source>
        <strain evidence="1">HHB10654</strain>
    </source>
</reference>